<dbReference type="Proteomes" id="UP000265926">
    <property type="component" value="Unassembled WGS sequence"/>
</dbReference>
<gene>
    <name evidence="1" type="ORF">D1614_01955</name>
</gene>
<dbReference type="InterPro" id="IPR036280">
    <property type="entry name" value="Multihaem_cyt_sf"/>
</dbReference>
<dbReference type="EMBL" id="QWGR01000001">
    <property type="protein sequence ID" value="RIJ50717.1"/>
    <property type="molecule type" value="Genomic_DNA"/>
</dbReference>
<reference evidence="1 2" key="1">
    <citation type="submission" date="2018-08" db="EMBL/GenBank/DDBJ databases">
        <title>Pallidiluteibacterium maritimus gen. nov., sp. nov., isolated from coastal sediment.</title>
        <authorList>
            <person name="Zhou L.Y."/>
        </authorList>
    </citation>
    <scope>NUCLEOTIDE SEQUENCE [LARGE SCALE GENOMIC DNA]</scope>
    <source>
        <strain evidence="1 2">XSD2</strain>
    </source>
</reference>
<accession>A0A399T931</accession>
<dbReference type="RefSeq" id="WP_119436185.1">
    <property type="nucleotide sequence ID" value="NZ_QWGR01000001.1"/>
</dbReference>
<dbReference type="Gene3D" id="1.10.1130.10">
    <property type="entry name" value="Flavocytochrome C3, Chain A"/>
    <property type="match status" value="1"/>
</dbReference>
<evidence type="ECO:0000313" key="2">
    <source>
        <dbReference type="Proteomes" id="UP000265926"/>
    </source>
</evidence>
<comment type="caution">
    <text evidence="1">The sequence shown here is derived from an EMBL/GenBank/DDBJ whole genome shotgun (WGS) entry which is preliminary data.</text>
</comment>
<dbReference type="SUPFAM" id="SSF48695">
    <property type="entry name" value="Multiheme cytochromes"/>
    <property type="match status" value="1"/>
</dbReference>
<keyword evidence="2" id="KW-1185">Reference proteome</keyword>
<name>A0A399T931_9BACT</name>
<organism evidence="1 2">
    <name type="scientific">Maribellus luteus</name>
    <dbReference type="NCBI Taxonomy" id="2305463"/>
    <lineage>
        <taxon>Bacteria</taxon>
        <taxon>Pseudomonadati</taxon>
        <taxon>Bacteroidota</taxon>
        <taxon>Bacteroidia</taxon>
        <taxon>Marinilabiliales</taxon>
        <taxon>Prolixibacteraceae</taxon>
        <taxon>Maribellus</taxon>
    </lineage>
</organism>
<protein>
    <submittedName>
        <fullName evidence="1">Uncharacterized protein</fullName>
    </submittedName>
</protein>
<proteinExistence type="predicted"/>
<evidence type="ECO:0000313" key="1">
    <source>
        <dbReference type="EMBL" id="RIJ50717.1"/>
    </source>
</evidence>
<dbReference type="AlphaFoldDB" id="A0A399T931"/>
<dbReference type="OrthoDB" id="9777268at2"/>
<sequence>MGPAGADGTNGTNGEDGQDGNVTCLVCHTTANMTAVKEQYATSTHASGNATARSASNSCAPCHSHEGFLEMLTTGNDTTFAGFAHPTVMNCKTCHEGHVSFDFETDGQDYALRTVEPVNLMLYADPTKVIDYENNSNLCVNCHQPRNSYPVPGSNGETTVTVTSSRYGPHHGPQGTLVEGIGCWEPQGTTAYPGTKSAAHRNAGACVLCHMSEYDNGEGGHTWNPSLESCTACHSSATNFDVNGFQTEIEELFTQLHNKLLEKGAITSSGSRVSGTYPLNVGGAMWNYATILEDRSNGVHNPKYIRAVLKNTLESLN</sequence>